<protein>
    <submittedName>
        <fullName evidence="2">Uncharacterized protein</fullName>
    </submittedName>
</protein>
<evidence type="ECO:0000313" key="3">
    <source>
        <dbReference type="Proteomes" id="UP000592820"/>
    </source>
</evidence>
<dbReference type="RefSeq" id="WP_184228581.1">
    <property type="nucleotide sequence ID" value="NZ_JACHDE010000025.1"/>
</dbReference>
<sequence>MRHPAAPRALDAATKALWQKGLAPVGRRAEDVATEEAVLPDGSERDTVPAG</sequence>
<comment type="caution">
    <text evidence="2">The sequence shown here is derived from an EMBL/GenBank/DDBJ whole genome shotgun (WGS) entry which is preliminary data.</text>
</comment>
<gene>
    <name evidence="2" type="ORF">HDG41_007061</name>
</gene>
<name>A0A7W8LE73_9BURK</name>
<evidence type="ECO:0000256" key="1">
    <source>
        <dbReference type="SAM" id="MobiDB-lite"/>
    </source>
</evidence>
<feature type="compositionally biased region" description="Basic and acidic residues" evidence="1">
    <location>
        <begin position="42"/>
        <end position="51"/>
    </location>
</feature>
<dbReference type="EMBL" id="JACHDE010000025">
    <property type="protein sequence ID" value="MBB5404965.1"/>
    <property type="molecule type" value="Genomic_DNA"/>
</dbReference>
<reference evidence="2 3" key="1">
    <citation type="submission" date="2020-08" db="EMBL/GenBank/DDBJ databases">
        <title>Genomic Encyclopedia of Type Strains, Phase IV (KMG-V): Genome sequencing to study the core and pangenomes of soil and plant-associated prokaryotes.</title>
        <authorList>
            <person name="Whitman W."/>
        </authorList>
    </citation>
    <scope>NUCLEOTIDE SEQUENCE [LARGE SCALE GENOMIC DNA]</scope>
    <source>
        <strain evidence="2 3">JPY162</strain>
    </source>
</reference>
<dbReference type="AlphaFoldDB" id="A0A7W8LE73"/>
<dbReference type="Proteomes" id="UP000592820">
    <property type="component" value="Unassembled WGS sequence"/>
</dbReference>
<proteinExistence type="predicted"/>
<accession>A0A7W8LE73</accession>
<organism evidence="2 3">
    <name type="scientific">Paraburkholderia youngii</name>
    <dbReference type="NCBI Taxonomy" id="2782701"/>
    <lineage>
        <taxon>Bacteria</taxon>
        <taxon>Pseudomonadati</taxon>
        <taxon>Pseudomonadota</taxon>
        <taxon>Betaproteobacteria</taxon>
        <taxon>Burkholderiales</taxon>
        <taxon>Burkholderiaceae</taxon>
        <taxon>Paraburkholderia</taxon>
    </lineage>
</organism>
<evidence type="ECO:0000313" key="2">
    <source>
        <dbReference type="EMBL" id="MBB5404965.1"/>
    </source>
</evidence>
<feature type="region of interest" description="Disordered" evidence="1">
    <location>
        <begin position="26"/>
        <end position="51"/>
    </location>
</feature>